<dbReference type="InterPro" id="IPR005532">
    <property type="entry name" value="SUMF_dom"/>
</dbReference>
<dbReference type="InterPro" id="IPR000683">
    <property type="entry name" value="Gfo/Idh/MocA-like_OxRdtase_N"/>
</dbReference>
<gene>
    <name evidence="5" type="primary">pkn1</name>
    <name evidence="5" type="ORF">SPIL2461_LOCUS14071</name>
</gene>
<dbReference type="Gene3D" id="3.30.360.10">
    <property type="entry name" value="Dihydrodipicolinate Reductase, domain 2"/>
    <property type="match status" value="1"/>
</dbReference>
<dbReference type="PANTHER" id="PTHR43818">
    <property type="entry name" value="BCDNA.GH03377"/>
    <property type="match status" value="1"/>
</dbReference>
<dbReference type="PANTHER" id="PTHR43818:SF5">
    <property type="entry name" value="OXIDOREDUCTASE FAMILY PROTEIN"/>
    <property type="match status" value="1"/>
</dbReference>
<dbReference type="Pfam" id="PF05721">
    <property type="entry name" value="PhyH"/>
    <property type="match status" value="1"/>
</dbReference>
<organism evidence="5 6">
    <name type="scientific">Symbiodinium pilosum</name>
    <name type="common">Dinoflagellate</name>
    <dbReference type="NCBI Taxonomy" id="2952"/>
    <lineage>
        <taxon>Eukaryota</taxon>
        <taxon>Sar</taxon>
        <taxon>Alveolata</taxon>
        <taxon>Dinophyceae</taxon>
        <taxon>Suessiales</taxon>
        <taxon>Symbiodiniaceae</taxon>
        <taxon>Symbiodinium</taxon>
    </lineage>
</organism>
<reference evidence="5" key="1">
    <citation type="submission" date="2021-02" db="EMBL/GenBank/DDBJ databases">
        <authorList>
            <person name="Dougan E. K."/>
            <person name="Rhodes N."/>
            <person name="Thang M."/>
            <person name="Chan C."/>
        </authorList>
    </citation>
    <scope>NUCLEOTIDE SEQUENCE</scope>
</reference>
<dbReference type="InterPro" id="IPR011429">
    <property type="entry name" value="Cyt_c_Planctomycete-type"/>
</dbReference>
<dbReference type="InterPro" id="IPR008775">
    <property type="entry name" value="Phytyl_CoA_dOase-like"/>
</dbReference>
<sequence length="1250" mass="139115">MAVDQQTRFGAKGSEYVLTEDQIRDFHENGYIILDDVLTEEELAPIEAIYDVFMNGGVPDMGRDFCDMSGPYTRAFEDYQIVNAVLPRVYRPELVGNIYEQRAESISRQLLGDTATLDYDQFLAKRPKKGGAQFAWHQDLGYWPSTPQFDTLTATVSLALDDANDENGCLQVVPGSHTEPRLRPHRPMIRAGAGNEREESHTLAAQVADGDLVVSVPVKRGSVSVHNERILHGSPGNGSERWRRTYIVAYRHKDLVDYERSIGFTHSHNDKINWTTHLESLDGHGPHTALGESCLPRDGRLHSEEMVAAATSRQPLGIGVLLVFSRVRSCCVLALAGWFLVGGTARCASAVDFVKDVKPILEQNCLSCHAGEDADSGYDLSTKKAVFDSEYNEPMVVAGDPGASSLYTTMAADADSDELMPPADAGGPLDKKSIETIRAWIAAGARWPESETLRPRAKPRDRSYTPDNRELLEQIHAKIVEQSKRDASAKIAEYEEKIPRTGVVFEMKAIPGGEFSMGSPPTESSRHDNEGPQAKVTIRPFWMGAREVTWDEYEPFMVTTVERRKNGARKDYDPQRHTMVDAVSAPTAPYMEMSFGMGQSGYPAISMTQHAANKYCQWLSAQTGRFYRLPTEAEWEYACRAGSRSAYSFGDDPAKLSEYGWFYDNSGERYHKVGAKKPNAWGLYDMHGNVMEWTADQYLPDYFERVNKSAADPFMRPRTLYPRAVRGGGWDDDPENLRSAFRKGSDPIWKQQDPQLPKSIWYHTDAQWLGFRVVRPQRIPSVDEMEDAVADTTQADSSRRGFLKTAGALSVLAAAPRNAFAQHGSDNTIRVALVGCGGRGTGAAADALYVTAAPLKLVAMADVFDHRLSTSLDALTQEFAGQPDKVDVPTERRFVGFDAYRDALDQLRPGDVAIFATPLAFRGPHFQYAIDRGLHVFMEKPLTADGPTSLRMLELAKQASEKNLKCGVGLMVRHCRGRQELHQRIADGEIGDIISMRGYRMHGPVVTCFSTRKPEGRPELMWQVERFHSFLWASGGLFSDFNIHQIDELSWMKNAWPVKAVGIGGRHYRNDYIDQNFDTYSVEYTYPDGATMFFGTRIMPGCKNDMSSVAHGSKGSAVVSASGHSPGRVKTFSGQRQNRREITWAYPQPEQNPYRLEWEDLVAAIINDTPYNEVPRGVEASVVTSMGRMAAHTGQEITFDQMLHCPVEFAPGVAEFTPNGPAPVMPDGEGRYPTPMPGVLREEEYATASV</sequence>
<dbReference type="InterPro" id="IPR036909">
    <property type="entry name" value="Cyt_c-like_dom_sf"/>
</dbReference>
<feature type="domain" description="Gfo/Idh/MocA-like oxidoreductase C-terminal" evidence="2">
    <location>
        <begin position="1034"/>
        <end position="1195"/>
    </location>
</feature>
<evidence type="ECO:0000259" key="1">
    <source>
        <dbReference type="Pfam" id="PF01408"/>
    </source>
</evidence>
<comment type="caution">
    <text evidence="5">The sequence shown here is derived from an EMBL/GenBank/DDBJ whole genome shotgun (WGS) entry which is preliminary data.</text>
</comment>
<dbReference type="EMBL" id="CAJNIZ010031902">
    <property type="protein sequence ID" value="CAE7533458.1"/>
    <property type="molecule type" value="Genomic_DNA"/>
</dbReference>
<dbReference type="SUPFAM" id="SSF51197">
    <property type="entry name" value="Clavaminate synthase-like"/>
    <property type="match status" value="1"/>
</dbReference>
<evidence type="ECO:0000259" key="4">
    <source>
        <dbReference type="Pfam" id="PF07635"/>
    </source>
</evidence>
<dbReference type="SUPFAM" id="SSF46626">
    <property type="entry name" value="Cytochrome c"/>
    <property type="match status" value="1"/>
</dbReference>
<dbReference type="Proteomes" id="UP000649617">
    <property type="component" value="Unassembled WGS sequence"/>
</dbReference>
<dbReference type="InterPro" id="IPR016187">
    <property type="entry name" value="CTDL_fold"/>
</dbReference>
<dbReference type="SUPFAM" id="SSF51735">
    <property type="entry name" value="NAD(P)-binding Rossmann-fold domains"/>
    <property type="match status" value="1"/>
</dbReference>
<feature type="domain" description="Sulfatase-modifying factor enzyme-like" evidence="3">
    <location>
        <begin position="507"/>
        <end position="748"/>
    </location>
</feature>
<evidence type="ECO:0000259" key="3">
    <source>
        <dbReference type="Pfam" id="PF03781"/>
    </source>
</evidence>
<dbReference type="SUPFAM" id="SSF56436">
    <property type="entry name" value="C-type lectin-like"/>
    <property type="match status" value="1"/>
</dbReference>
<keyword evidence="6" id="KW-1185">Reference proteome</keyword>
<protein>
    <submittedName>
        <fullName evidence="5">Pkn1 protein</fullName>
    </submittedName>
</protein>
<feature type="domain" description="Cytochrome C Planctomycete-type" evidence="4">
    <location>
        <begin position="365"/>
        <end position="424"/>
    </location>
</feature>
<name>A0A812TMK8_SYMPI</name>
<dbReference type="GO" id="GO:0000166">
    <property type="term" value="F:nucleotide binding"/>
    <property type="evidence" value="ECO:0007669"/>
    <property type="project" value="InterPro"/>
</dbReference>
<dbReference type="InterPro" id="IPR036291">
    <property type="entry name" value="NAD(P)-bd_dom_sf"/>
</dbReference>
<dbReference type="GO" id="GO:0020037">
    <property type="term" value="F:heme binding"/>
    <property type="evidence" value="ECO:0007669"/>
    <property type="project" value="InterPro"/>
</dbReference>
<dbReference type="Gene3D" id="2.60.120.620">
    <property type="entry name" value="q2cbj1_9rhob like domain"/>
    <property type="match status" value="1"/>
</dbReference>
<feature type="domain" description="Gfo/Idh/MocA-like oxidoreductase N-terminal" evidence="1">
    <location>
        <begin position="829"/>
        <end position="961"/>
    </location>
</feature>
<dbReference type="Gene3D" id="3.90.1580.10">
    <property type="entry name" value="paralog of FGE (formylglycine-generating enzyme)"/>
    <property type="match status" value="1"/>
</dbReference>
<proteinExistence type="predicted"/>
<evidence type="ECO:0000259" key="2">
    <source>
        <dbReference type="Pfam" id="PF02894"/>
    </source>
</evidence>
<dbReference type="Pfam" id="PF07635">
    <property type="entry name" value="PSCyt1"/>
    <property type="match status" value="1"/>
</dbReference>
<evidence type="ECO:0000313" key="6">
    <source>
        <dbReference type="Proteomes" id="UP000649617"/>
    </source>
</evidence>
<dbReference type="InterPro" id="IPR042095">
    <property type="entry name" value="SUMF_sf"/>
</dbReference>
<accession>A0A812TMK8</accession>
<evidence type="ECO:0000313" key="5">
    <source>
        <dbReference type="EMBL" id="CAE7533458.1"/>
    </source>
</evidence>
<dbReference type="Gene3D" id="3.40.50.720">
    <property type="entry name" value="NAD(P)-binding Rossmann-like Domain"/>
    <property type="match status" value="1"/>
</dbReference>
<dbReference type="OrthoDB" id="446809at2759"/>
<dbReference type="Pfam" id="PF01408">
    <property type="entry name" value="GFO_IDH_MocA"/>
    <property type="match status" value="1"/>
</dbReference>
<dbReference type="GO" id="GO:0009055">
    <property type="term" value="F:electron transfer activity"/>
    <property type="evidence" value="ECO:0007669"/>
    <property type="project" value="InterPro"/>
</dbReference>
<dbReference type="InterPro" id="IPR004104">
    <property type="entry name" value="Gfo/Idh/MocA-like_OxRdtase_C"/>
</dbReference>
<dbReference type="Pfam" id="PF03781">
    <property type="entry name" value="FGE-sulfatase"/>
    <property type="match status" value="1"/>
</dbReference>
<dbReference type="InterPro" id="IPR050463">
    <property type="entry name" value="Gfo/Idh/MocA_oxidrdct_glycsds"/>
</dbReference>
<dbReference type="Pfam" id="PF02894">
    <property type="entry name" value="GFO_IDH_MocA_C"/>
    <property type="match status" value="1"/>
</dbReference>
<dbReference type="AlphaFoldDB" id="A0A812TMK8"/>
<dbReference type="SUPFAM" id="SSF55347">
    <property type="entry name" value="Glyceraldehyde-3-phosphate dehydrogenase-like, C-terminal domain"/>
    <property type="match status" value="1"/>
</dbReference>